<dbReference type="PANTHER" id="PTHR30160">
    <property type="entry name" value="TETRAACYLDISACCHARIDE 4'-KINASE-RELATED"/>
    <property type="match status" value="1"/>
</dbReference>
<sequence>MGDVAMTVPVIRAFIAKNNNVKITVLTRAFFAPFFSEFDNVEVFIPDLKGKHKGILGLVKLHKELMELGVDCVADLHNVLRSNVLVALFKLRGIPFVQLDKGRNEKKQLIVKKSNKILKPLKSMHFRYSDVFSKLGFTIDIETIVDVKKTEIPSFIKERIATKKIIGLAPFAAYESKSLPIDKLQELIKNLANIDEVIILLIGGGNKEKVILDGLANNYDNIISIVGKGSFKEELDLISNLNVMIAMDSGNGHIAAMYNVPVITIWGVTHPYLGFTPYNQPKENQILPDLQKYPLIPTSVYGKDYPDGYLECFNTIDVQTIVSRVKKYI</sequence>
<dbReference type="InterPro" id="IPR051199">
    <property type="entry name" value="LPS_LOS_Heptosyltrfase"/>
</dbReference>
<evidence type="ECO:0000313" key="3">
    <source>
        <dbReference type="EMBL" id="CAL2107038.1"/>
    </source>
</evidence>
<keyword evidence="1" id="KW-0328">Glycosyltransferase</keyword>
<dbReference type="Proteomes" id="UP001497602">
    <property type="component" value="Unassembled WGS sequence"/>
</dbReference>
<reference evidence="3 4" key="1">
    <citation type="submission" date="2024-05" db="EMBL/GenBank/DDBJ databases">
        <authorList>
            <person name="Duchaud E."/>
        </authorList>
    </citation>
    <scope>NUCLEOTIDE SEQUENCE [LARGE SCALE GENOMIC DNA]</scope>
    <source>
        <strain evidence="3">Ena-SAMPLE-TAB-13-05-2024-13:56:06:370-140305</strain>
    </source>
</reference>
<gene>
    <name evidence="3" type="ORF">T190115A13A_20318</name>
</gene>
<name>A0ABM9PMT7_9FLAO</name>
<evidence type="ECO:0000313" key="4">
    <source>
        <dbReference type="Proteomes" id="UP001497602"/>
    </source>
</evidence>
<protein>
    <submittedName>
        <fullName evidence="3">ADP-heptose:LPS heptosyltransferase</fullName>
    </submittedName>
</protein>
<keyword evidence="4" id="KW-1185">Reference proteome</keyword>
<comment type="caution">
    <text evidence="3">The sequence shown here is derived from an EMBL/GenBank/DDBJ whole genome shotgun (WGS) entry which is preliminary data.</text>
</comment>
<dbReference type="PANTHER" id="PTHR30160:SF22">
    <property type="entry name" value="LIPOPOLYSACCHARIDE CORE BIOSYNTHESIS PROTEIN"/>
    <property type="match status" value="1"/>
</dbReference>
<keyword evidence="2" id="KW-0808">Transferase</keyword>
<evidence type="ECO:0000256" key="1">
    <source>
        <dbReference type="ARBA" id="ARBA00022676"/>
    </source>
</evidence>
<dbReference type="EMBL" id="CAXJRC010000022">
    <property type="protein sequence ID" value="CAL2107038.1"/>
    <property type="molecule type" value="Genomic_DNA"/>
</dbReference>
<accession>A0ABM9PMT7</accession>
<dbReference type="Pfam" id="PF01075">
    <property type="entry name" value="Glyco_transf_9"/>
    <property type="match status" value="1"/>
</dbReference>
<evidence type="ECO:0000256" key="2">
    <source>
        <dbReference type="ARBA" id="ARBA00022679"/>
    </source>
</evidence>
<proteinExistence type="predicted"/>
<dbReference type="CDD" id="cd03789">
    <property type="entry name" value="GT9_LPS_heptosyltransferase"/>
    <property type="match status" value="1"/>
</dbReference>
<dbReference type="SUPFAM" id="SSF53756">
    <property type="entry name" value="UDP-Glycosyltransferase/glycogen phosphorylase"/>
    <property type="match status" value="1"/>
</dbReference>
<organism evidence="3 4">
    <name type="scientific">Tenacibaculum vairaonense</name>
    <dbReference type="NCBI Taxonomy" id="3137860"/>
    <lineage>
        <taxon>Bacteria</taxon>
        <taxon>Pseudomonadati</taxon>
        <taxon>Bacteroidota</taxon>
        <taxon>Flavobacteriia</taxon>
        <taxon>Flavobacteriales</taxon>
        <taxon>Flavobacteriaceae</taxon>
        <taxon>Tenacibaculum</taxon>
    </lineage>
</organism>
<dbReference type="RefSeq" id="WP_348738701.1">
    <property type="nucleotide sequence ID" value="NZ_CAXJRC010000022.1"/>
</dbReference>
<dbReference type="Gene3D" id="3.40.50.2000">
    <property type="entry name" value="Glycogen Phosphorylase B"/>
    <property type="match status" value="2"/>
</dbReference>
<dbReference type="InterPro" id="IPR002201">
    <property type="entry name" value="Glyco_trans_9"/>
</dbReference>